<keyword evidence="18" id="KW-1185">Reference proteome</keyword>
<evidence type="ECO:0000256" key="11">
    <source>
        <dbReference type="ARBA" id="ARBA00023136"/>
    </source>
</evidence>
<dbReference type="GO" id="GO:0039654">
    <property type="term" value="P:fusion of virus membrane with host endosome membrane"/>
    <property type="evidence" value="ECO:0007669"/>
    <property type="project" value="InterPro"/>
</dbReference>
<reference evidence="17" key="1">
    <citation type="submission" date="2013-07" db="EMBL/GenBank/DDBJ databases">
        <authorList>
            <person name="Town C.D."/>
            <person name="Halpin R.A."/>
            <person name="Nguyen A."/>
            <person name="Motley J."/>
            <person name="Ransier A."/>
            <person name="Fedorova N."/>
            <person name="Overton L."/>
            <person name="Tsitrin T."/>
            <person name="Stockwell T."/>
            <person name="Amedeo P."/>
            <person name="Appalla L."/>
            <person name="Bishop B."/>
            <person name="Edworthy P."/>
            <person name="Gupta N."/>
            <person name="Hoover J."/>
            <person name="Katzel D."/>
            <person name="Li K."/>
            <person name="Schobel S."/>
            <person name="Shrivastava S."/>
            <person name="Thovarai V."/>
            <person name="Wang S."/>
            <person name="Dominguez S."/>
            <person name="Wentworth D.E."/>
            <person name="Holmes K."/>
        </authorList>
    </citation>
    <scope>NUCLEOTIDE SEQUENCE [LARGE SCALE GENOMIC DNA]</scope>
    <source>
        <strain evidence="17">Bat/USA/CDPHE15/2006</strain>
    </source>
</reference>
<dbReference type="RefSeq" id="YP_008439202.1">
    <property type="nucleotide sequence ID" value="NC_022103.1"/>
</dbReference>
<name>S5YNL4_9ALPC</name>
<keyword evidence="1" id="KW-0945">Host-virus interaction</keyword>
<dbReference type="Pfam" id="PF19214">
    <property type="entry name" value="CoV_S2_C"/>
    <property type="match status" value="1"/>
</dbReference>
<dbReference type="PROSITE" id="PS51923">
    <property type="entry name" value="COV_S2_HR1"/>
    <property type="match status" value="1"/>
</dbReference>
<dbReference type="InterPro" id="IPR044873">
    <property type="entry name" value="Spike_S2_CoV_HR1"/>
</dbReference>
<keyword evidence="11 14" id="KW-0472">Membrane</keyword>
<evidence type="ECO:0000256" key="3">
    <source>
        <dbReference type="ARBA" id="ARBA00022729"/>
    </source>
</evidence>
<dbReference type="Gene3D" id="1.20.5.300">
    <property type="match status" value="2"/>
</dbReference>
<dbReference type="SMR" id="S5YNL4"/>
<gene>
    <name evidence="17" type="primary">S</name>
</gene>
<evidence type="ECO:0000256" key="4">
    <source>
        <dbReference type="ARBA" id="ARBA00022804"/>
    </source>
</evidence>
<evidence type="ECO:0000256" key="12">
    <source>
        <dbReference type="ARBA" id="ARBA00023180"/>
    </source>
</evidence>
<dbReference type="CDD" id="cd22376">
    <property type="entry name" value="PDEV-like_Spike_SD1-2_S1-2_S2"/>
    <property type="match status" value="1"/>
</dbReference>
<dbReference type="Pfam" id="PF01601">
    <property type="entry name" value="CoV_S2"/>
    <property type="match status" value="1"/>
</dbReference>
<dbReference type="KEGG" id="vg:16607888"/>
<dbReference type="SUPFAM" id="SSF111474">
    <property type="entry name" value="Coronavirus S2 glycoprotein"/>
    <property type="match status" value="2"/>
</dbReference>
<evidence type="ECO:0000256" key="8">
    <source>
        <dbReference type="ARBA" id="ARBA00022989"/>
    </source>
</evidence>
<dbReference type="InterPro" id="IPR002551">
    <property type="entry name" value="Spike_S1_CoV"/>
</dbReference>
<evidence type="ECO:0000256" key="13">
    <source>
        <dbReference type="ARBA" id="ARBA00023296"/>
    </source>
</evidence>
<evidence type="ECO:0000259" key="16">
    <source>
        <dbReference type="PROSITE" id="PS51924"/>
    </source>
</evidence>
<evidence type="ECO:0000256" key="1">
    <source>
        <dbReference type="ARBA" id="ARBA00022581"/>
    </source>
</evidence>
<dbReference type="GO" id="GO:0075509">
    <property type="term" value="P:endocytosis involved in viral entry into host cell"/>
    <property type="evidence" value="ECO:0007669"/>
    <property type="project" value="InterPro"/>
</dbReference>
<dbReference type="InterPro" id="IPR002552">
    <property type="entry name" value="Spike_S2_CoV"/>
</dbReference>
<dbReference type="EMBL" id="KF430219">
    <property type="protein sequence ID" value="AGT21333.1"/>
    <property type="molecule type" value="Genomic_RNA"/>
</dbReference>
<evidence type="ECO:0000256" key="14">
    <source>
        <dbReference type="SAM" id="Phobius"/>
    </source>
</evidence>
<dbReference type="GO" id="GO:0019031">
    <property type="term" value="C:viral envelope"/>
    <property type="evidence" value="ECO:0007669"/>
    <property type="project" value="UniProtKB-KW"/>
</dbReference>
<dbReference type="GO" id="GO:0019064">
    <property type="term" value="P:fusion of virus membrane with host plasma membrane"/>
    <property type="evidence" value="ECO:0007669"/>
    <property type="project" value="InterPro"/>
</dbReference>
<keyword evidence="6" id="KW-1043">Host membrane</keyword>
<proteinExistence type="predicted"/>
<evidence type="ECO:0000313" key="17">
    <source>
        <dbReference type="EMBL" id="AGT21333.1"/>
    </source>
</evidence>
<evidence type="ECO:0000313" key="18">
    <source>
        <dbReference type="Proteomes" id="UP000174423"/>
    </source>
</evidence>
<keyword evidence="5" id="KW-0946">Virion</keyword>
<dbReference type="Pfam" id="PF19209">
    <property type="entry name" value="CoV_S1_C"/>
    <property type="match status" value="1"/>
</dbReference>
<dbReference type="GO" id="GO:0016020">
    <property type="term" value="C:membrane"/>
    <property type="evidence" value="ECO:0007669"/>
    <property type="project" value="InterPro"/>
</dbReference>
<keyword evidence="3" id="KW-0732">Signal</keyword>
<evidence type="ECO:0000256" key="2">
    <source>
        <dbReference type="ARBA" id="ARBA00022692"/>
    </source>
</evidence>
<organism evidence="17 18">
    <name type="scientific">Bat coronavirus CDPHE15</name>
    <dbReference type="NCBI Taxonomy" id="1913643"/>
    <lineage>
        <taxon>Viruses</taxon>
        <taxon>Riboviria</taxon>
        <taxon>Orthornavirae</taxon>
        <taxon>Pisuviricota</taxon>
        <taxon>Pisoniviricetes</taxon>
        <taxon>Nidovirales</taxon>
        <taxon>Cornidovirineae</taxon>
        <taxon>Coronaviridae</taxon>
        <taxon>Orthocoronavirinae</taxon>
        <taxon>Alphacoronavirus</taxon>
        <taxon>Colacovirus</taxon>
        <taxon>Alphacoronavirus myotis</taxon>
    </lineage>
</organism>
<evidence type="ECO:0000256" key="10">
    <source>
        <dbReference type="ARBA" id="ARBA00023054"/>
    </source>
</evidence>
<dbReference type="Gene3D" id="2.60.40.3130">
    <property type="match status" value="1"/>
</dbReference>
<dbReference type="InterPro" id="IPR043607">
    <property type="entry name" value="CoV_S1_C"/>
</dbReference>
<evidence type="ECO:0000256" key="7">
    <source>
        <dbReference type="ARBA" id="ARBA00022879"/>
    </source>
</evidence>
<dbReference type="InterPro" id="IPR044874">
    <property type="entry name" value="Spike_S2_CoV_HR2"/>
</dbReference>
<protein>
    <submittedName>
        <fullName evidence="17">Spike glycoprotein</fullName>
    </submittedName>
</protein>
<keyword evidence="10" id="KW-0175">Coiled coil</keyword>
<accession>S5YNL4</accession>
<sequence>MKLIILLCIGFAYANQRNVGCSEGGYLDPPKRLQLGLDNVTALVPGALPLPGLWNCTVTSNFIYGPTPRPIGLFIMYYASAQVAQFGISSTLRRSLSPYSLYFLNYGNGRRHIIRICKWDTDKMLQDSDATTGYDCIANVRINDVVLEHGGRQIYGLSWSGNVVTLHMLKGIRHITVPGAQYWDIIRFSCGHKDSCGHQVVYSTNVFNVTVLNGFITNYQVLPDSGEFSDNLFTVGDDGSIPPSFGFNNWFVLSNSSSIISGTVVSNQPLRLTCLWPIPSSTGALATIYFNGTNGAQCNGFDSNAPFDAIRFNLNGTLSGHNFVSGFVLHAANGATLGFSCTNSTDAPYLRQIPFGIGDTPYYCYLNVTTDINSTMSFVGALPLNLREIVIASNGDVYMNGYRYFAAGDLSSVDVELPSQQVFGSTFWTIAFTVFETVLLEVDGTSINRMLYCDNPLNRVKCSHTQFDLVDGFYPLTDVDLAVKPFTFVTLPTFADHSFVYFNFSLMFDDLNEDFRLQSFNLTINGQLSYCVQSRQFTTSGSVRTNTNHQFGFYTQRAASNGCPFTIDTLNNYLTFGRICFSFGESGAGCGVDVMVESQYNMFKVTTIFVSYSEGDIIAGMPKPSEGIRDVSKIHLDVCSTYSIYGHTGDGIIRLTNDTLLGGLYYTSPGGALLGFKNVTTGEIYSVTPCSLTQQVAVVSDEIVGVVSSSANVSDQFSFTYTTVTEQFYYMTDGNSSCSEPVLTYSSLGVCKDGALRILQPREDTTQPTPIVSGVISIATNFTLSVVTEYIQLANTPISVDCAMYVCNGNPRCNMLLAQYSSACQTIENALQLSAKLESIEVTNMLTVSEDNLQIANISTFNGGGYNFTNLMGTTYSTKSVVEDILFDKVVTSGLGTVDADYKACSNGLSIADLVCAQYYQGVMVLPGVVDAAKLHMYSASLMGGMALGGVTAAAALPFSYAVQARLNYVALQTDVLQRNQQILAESFNNAIGNITNAFASVNDAISQTAEGLSTVAEALSKVQDVVNNQGMALNHLTLQLQNNFQAISSSIADIYRRLDQLTADAQVDRLINGRLAALNAFVSQTLTKYSQVQASRSLAKQKINECVLSQSPRYGFCGDGGRHVFTVTQAAPQGILFLHTVLRPTGSVNVTAAAGICVDGAGYALNQPGLVLIYQDGTYLITPRVMFEPRQPQISDFVRIEGCDVEYFNVTGESLPDIFPDFIDVNKTLEDILSQLQNNTGPKFDIDIFNATYLNLSSEIADLEMRSESLHNTTEELKRLIDNINSTLVDLEWLNRVETYIKWPWWVWLLIAIALIFTVSLLLFCCIATGCCGCCGCCASCLTGCCKGPRLQPYEAIEKVHVQ</sequence>
<dbReference type="GeneID" id="16607888"/>
<keyword evidence="4" id="KW-1161">Viral attachment to host cell</keyword>
<keyword evidence="7" id="KW-0261">Viral envelope protein</keyword>
<dbReference type="PROSITE" id="PS51924">
    <property type="entry name" value="COV_S2_HR2"/>
    <property type="match status" value="1"/>
</dbReference>
<dbReference type="GO" id="GO:0046813">
    <property type="term" value="P:receptor-mediated virion attachment to host cell"/>
    <property type="evidence" value="ECO:0007669"/>
    <property type="project" value="InterPro"/>
</dbReference>
<feature type="domain" description="Coronavirus spike (S) glycoprotein S2 subunit heptad repeat 1 (HR1) region profile" evidence="15">
    <location>
        <begin position="957"/>
        <end position="1076"/>
    </location>
</feature>
<keyword evidence="8 14" id="KW-1133">Transmembrane helix</keyword>
<evidence type="ECO:0000256" key="9">
    <source>
        <dbReference type="ARBA" id="ARBA00023026"/>
    </source>
</evidence>
<evidence type="ECO:0000256" key="5">
    <source>
        <dbReference type="ARBA" id="ARBA00022844"/>
    </source>
</evidence>
<evidence type="ECO:0000256" key="6">
    <source>
        <dbReference type="ARBA" id="ARBA00022870"/>
    </source>
</evidence>
<feature type="domain" description="Coronavirus spike (S) glycoprotein S2 subunit heptad repeat 2 (HR2) region profile" evidence="16">
    <location>
        <begin position="1221"/>
        <end position="1317"/>
    </location>
</feature>
<dbReference type="InterPro" id="IPR043473">
    <property type="entry name" value="S2_sf_CoV"/>
</dbReference>
<dbReference type="Proteomes" id="UP000174423">
    <property type="component" value="Segment"/>
</dbReference>
<keyword evidence="12" id="KW-0325">Glycoprotein</keyword>
<dbReference type="Pfam" id="PF01600">
    <property type="entry name" value="CoV_S1"/>
    <property type="match status" value="1"/>
</dbReference>
<keyword evidence="9" id="KW-0843">Virulence</keyword>
<dbReference type="GO" id="GO:0044173">
    <property type="term" value="C:host cell endoplasmic reticulum-Golgi intermediate compartment membrane"/>
    <property type="evidence" value="ECO:0007669"/>
    <property type="project" value="UniProtKB-SubCell"/>
</dbReference>
<feature type="transmembrane region" description="Helical" evidence="14">
    <location>
        <begin position="1306"/>
        <end position="1331"/>
    </location>
</feature>
<dbReference type="InterPro" id="IPR043614">
    <property type="entry name" value="Spike_S2_CoV_C"/>
</dbReference>
<dbReference type="GO" id="GO:0055036">
    <property type="term" value="C:virion membrane"/>
    <property type="evidence" value="ECO:0007669"/>
    <property type="project" value="UniProtKB-SubCell"/>
</dbReference>
<keyword evidence="13" id="KW-1160">Virus entry into host cell</keyword>
<evidence type="ECO:0000259" key="15">
    <source>
        <dbReference type="PROSITE" id="PS51923"/>
    </source>
</evidence>
<keyword evidence="2 14" id="KW-0812">Transmembrane</keyword>